<reference evidence="1 2" key="2">
    <citation type="submission" date="2017-10" db="EMBL/GenBank/DDBJ databases">
        <title>Extensive intraspecific genome diversity in a model arbuscular mycorrhizal fungus.</title>
        <authorList>
            <person name="Chen E.C.H."/>
            <person name="Morin E."/>
            <person name="Baudet D."/>
            <person name="Noel J."/>
            <person name="Ndikumana S."/>
            <person name="Charron P."/>
            <person name="St-Onge C."/>
            <person name="Giorgi J."/>
            <person name="Grigoriev I.V."/>
            <person name="Roux C."/>
            <person name="Martin F.M."/>
            <person name="Corradi N."/>
        </authorList>
    </citation>
    <scope>NUCLEOTIDE SEQUENCE [LARGE SCALE GENOMIC DNA]</scope>
    <source>
        <strain evidence="1 2">C2</strain>
    </source>
</reference>
<sequence>YINTVGIDPLDDAGAPPGRVKANGVAAANGGAGATHRAFRALAIPEVANGIHISTYLHGSDASTYAGIAGNAVVTVGDAFFLSHADVVRTNFKVKEQWRRTGGRPTNRPVNRLGNHGGPFNAAVQNQPIVLQEILLANHLERAGDIVGYNQIMVSDQFYKGLLPENVIEASRIEGVPLNALLNRLSDLER</sequence>
<gene>
    <name evidence="1" type="ORF">RhiirC2_801639</name>
</gene>
<name>A0A2N1M243_9GLOM</name>
<comment type="caution">
    <text evidence="1">The sequence shown here is derived from an EMBL/GenBank/DDBJ whole genome shotgun (WGS) entry which is preliminary data.</text>
</comment>
<evidence type="ECO:0000313" key="1">
    <source>
        <dbReference type="EMBL" id="PKK55734.1"/>
    </source>
</evidence>
<evidence type="ECO:0000313" key="2">
    <source>
        <dbReference type="Proteomes" id="UP000233469"/>
    </source>
</evidence>
<dbReference type="EMBL" id="LLXL01006944">
    <property type="protein sequence ID" value="PKK55734.1"/>
    <property type="molecule type" value="Genomic_DNA"/>
</dbReference>
<reference evidence="1 2" key="1">
    <citation type="submission" date="2016-04" db="EMBL/GenBank/DDBJ databases">
        <title>Genome analyses suggest a sexual origin of heterokaryosis in a supposedly ancient asexual fungus.</title>
        <authorList>
            <person name="Ropars J."/>
            <person name="Sedzielewska K."/>
            <person name="Noel J."/>
            <person name="Charron P."/>
            <person name="Farinelli L."/>
            <person name="Marton T."/>
            <person name="Kruger M."/>
            <person name="Pelin A."/>
            <person name="Brachmann A."/>
            <person name="Corradi N."/>
        </authorList>
    </citation>
    <scope>NUCLEOTIDE SEQUENCE [LARGE SCALE GENOMIC DNA]</scope>
    <source>
        <strain evidence="1 2">C2</strain>
    </source>
</reference>
<proteinExistence type="predicted"/>
<protein>
    <submittedName>
        <fullName evidence="1">Uncharacterized protein</fullName>
    </submittedName>
</protein>
<organism evidence="1 2">
    <name type="scientific">Rhizophagus irregularis</name>
    <dbReference type="NCBI Taxonomy" id="588596"/>
    <lineage>
        <taxon>Eukaryota</taxon>
        <taxon>Fungi</taxon>
        <taxon>Fungi incertae sedis</taxon>
        <taxon>Mucoromycota</taxon>
        <taxon>Glomeromycotina</taxon>
        <taxon>Glomeromycetes</taxon>
        <taxon>Glomerales</taxon>
        <taxon>Glomeraceae</taxon>
        <taxon>Rhizophagus</taxon>
    </lineage>
</organism>
<dbReference type="AlphaFoldDB" id="A0A2N1M243"/>
<dbReference type="VEuPathDB" id="FungiDB:RhiirA1_393983"/>
<feature type="non-terminal residue" evidence="1">
    <location>
        <position position="1"/>
    </location>
</feature>
<dbReference type="Proteomes" id="UP000233469">
    <property type="component" value="Unassembled WGS sequence"/>
</dbReference>
<accession>A0A2N1M243</accession>